<dbReference type="RefSeq" id="WP_406695180.1">
    <property type="nucleotide sequence ID" value="NZ_CP155447.1"/>
</dbReference>
<proteinExistence type="predicted"/>
<evidence type="ECO:0000313" key="1">
    <source>
        <dbReference type="EMBL" id="XBH02437.1"/>
    </source>
</evidence>
<reference evidence="1" key="1">
    <citation type="submission" date="2024-05" db="EMBL/GenBank/DDBJ databases">
        <title>Planctomycetes of the genus Singulisphaera possess chitinolytic capabilities.</title>
        <authorList>
            <person name="Ivanova A."/>
        </authorList>
    </citation>
    <scope>NUCLEOTIDE SEQUENCE</scope>
    <source>
        <strain evidence="1">Ch08T</strain>
    </source>
</reference>
<sequence>MTAPIRILALHSHPDDIEFQCAGTLALLREAGCHLTLATMTPGDCGSAEHDAEAIAAIRRAESAAAAALLEADCLCLEFRDLAIFNDDESRRRVTEFLRRTRPDVILTAPPIDYLCDHEMTSLLVRDACFTAPIPNYVTRQWEPAPPLAKIPHLYYVDAIEGGDRDGRPQAAGFHVDVSRVFELKREMLACHASQRNWLLRQHGIDEYLDSQAKWGAHRGSEVGVEQAEAFRQYLGHAYPHDNLLLKLLGQDGRGGAVKA</sequence>
<accession>A0AAU7CAE1</accession>
<dbReference type="AlphaFoldDB" id="A0AAU7CAE1"/>
<gene>
    <name evidence="1" type="ORF">V5E97_29500</name>
</gene>
<dbReference type="PANTHER" id="PTHR12993:SF30">
    <property type="entry name" value="N-ACETYL-ALPHA-D-GLUCOSAMINYL L-MALATE DEACETYLASE 1"/>
    <property type="match status" value="1"/>
</dbReference>
<name>A0AAU7CAE1_9BACT</name>
<dbReference type="InterPro" id="IPR003737">
    <property type="entry name" value="GlcNAc_PI_deacetylase-related"/>
</dbReference>
<organism evidence="1">
    <name type="scientific">Singulisphaera sp. Ch08</name>
    <dbReference type="NCBI Taxonomy" id="3120278"/>
    <lineage>
        <taxon>Bacteria</taxon>
        <taxon>Pseudomonadati</taxon>
        <taxon>Planctomycetota</taxon>
        <taxon>Planctomycetia</taxon>
        <taxon>Isosphaerales</taxon>
        <taxon>Isosphaeraceae</taxon>
        <taxon>Singulisphaera</taxon>
    </lineage>
</organism>
<dbReference type="Pfam" id="PF02585">
    <property type="entry name" value="PIG-L"/>
    <property type="match status" value="1"/>
</dbReference>
<dbReference type="PANTHER" id="PTHR12993">
    <property type="entry name" value="N-ACETYLGLUCOSAMINYL-PHOSPHATIDYLINOSITOL DE-N-ACETYLASE-RELATED"/>
    <property type="match status" value="1"/>
</dbReference>
<protein>
    <submittedName>
        <fullName evidence="1">PIG-L family deacetylase</fullName>
    </submittedName>
</protein>
<dbReference type="EMBL" id="CP155447">
    <property type="protein sequence ID" value="XBH02437.1"/>
    <property type="molecule type" value="Genomic_DNA"/>
</dbReference>
<dbReference type="Gene3D" id="3.40.50.10320">
    <property type="entry name" value="LmbE-like"/>
    <property type="match status" value="1"/>
</dbReference>
<dbReference type="SUPFAM" id="SSF102588">
    <property type="entry name" value="LmbE-like"/>
    <property type="match status" value="1"/>
</dbReference>
<dbReference type="InterPro" id="IPR024078">
    <property type="entry name" value="LmbE-like_dom_sf"/>
</dbReference>
<dbReference type="GO" id="GO:0016811">
    <property type="term" value="F:hydrolase activity, acting on carbon-nitrogen (but not peptide) bonds, in linear amides"/>
    <property type="evidence" value="ECO:0007669"/>
    <property type="project" value="TreeGrafter"/>
</dbReference>